<dbReference type="Gene3D" id="1.20.120.350">
    <property type="entry name" value="Voltage-gated potassium channels. Chain C"/>
    <property type="match status" value="1"/>
</dbReference>
<gene>
    <name evidence="7" type="ordered locus">PST_3753</name>
</gene>
<organism evidence="7 8">
    <name type="scientific">Stutzerimonas stutzeri (strain A1501)</name>
    <name type="common">Pseudomonas stutzeri</name>
    <dbReference type="NCBI Taxonomy" id="379731"/>
    <lineage>
        <taxon>Bacteria</taxon>
        <taxon>Pseudomonadati</taxon>
        <taxon>Pseudomonadota</taxon>
        <taxon>Gammaproteobacteria</taxon>
        <taxon>Pseudomonadales</taxon>
        <taxon>Pseudomonadaceae</taxon>
        <taxon>Stutzerimonas</taxon>
    </lineage>
</organism>
<keyword evidence="7" id="KW-0406">Ion transport</keyword>
<reference evidence="7 8" key="1">
    <citation type="journal article" date="2008" name="Proc. Natl. Acad. Sci. U.S.A.">
        <title>Nitrogen fixation island and rhizosphere competence traits in the genome of root-associated Pseudomonas stutzeri A1501.</title>
        <authorList>
            <person name="Yan Y."/>
            <person name="Yang J."/>
            <person name="Dou Y."/>
            <person name="Chen M."/>
            <person name="Ping S."/>
            <person name="Peng J."/>
            <person name="Lu W."/>
            <person name="Zhang W."/>
            <person name="Yao Z."/>
            <person name="Li H."/>
            <person name="Liu W."/>
            <person name="He S."/>
            <person name="Geng L."/>
            <person name="Zhang X."/>
            <person name="Yang F."/>
            <person name="Yu H."/>
            <person name="Zhan Y."/>
            <person name="Li D."/>
            <person name="Lin Z."/>
            <person name="Wang Y."/>
            <person name="Elmerich C."/>
            <person name="Lin M."/>
            <person name="Jin Q."/>
        </authorList>
    </citation>
    <scope>NUCLEOTIDE SEQUENCE [LARGE SCALE GENOMIC DNA]</scope>
    <source>
        <strain evidence="7 8">A1501</strain>
    </source>
</reference>
<dbReference type="eggNOG" id="ENOG502Z7ZD">
    <property type="taxonomic scope" value="Bacteria"/>
</dbReference>
<keyword evidence="7" id="KW-0407">Ion channel</keyword>
<evidence type="ECO:0000313" key="8">
    <source>
        <dbReference type="Proteomes" id="UP000000233"/>
    </source>
</evidence>
<dbReference type="Gene3D" id="1.10.287.70">
    <property type="match status" value="1"/>
</dbReference>
<protein>
    <submittedName>
        <fullName evidence="7">Voltage-gated sodium channel subunit</fullName>
    </submittedName>
</protein>
<dbReference type="GO" id="GO:0005248">
    <property type="term" value="F:voltage-gated sodium channel activity"/>
    <property type="evidence" value="ECO:0007669"/>
    <property type="project" value="TreeGrafter"/>
</dbReference>
<dbReference type="AlphaFoldDB" id="A4VQX5"/>
<evidence type="ECO:0000256" key="4">
    <source>
        <dbReference type="ARBA" id="ARBA00023136"/>
    </source>
</evidence>
<evidence type="ECO:0000256" key="2">
    <source>
        <dbReference type="ARBA" id="ARBA00022692"/>
    </source>
</evidence>
<dbReference type="InterPro" id="IPR043203">
    <property type="entry name" value="VGCC_Ca_Na"/>
</dbReference>
<dbReference type="HOGENOM" id="CLU_055047_0_1_6"/>
<feature type="transmembrane region" description="Helical" evidence="5">
    <location>
        <begin position="253"/>
        <end position="281"/>
    </location>
</feature>
<feature type="transmembrane region" description="Helical" evidence="5">
    <location>
        <begin position="81"/>
        <end position="102"/>
    </location>
</feature>
<dbReference type="InterPro" id="IPR027359">
    <property type="entry name" value="Volt_channel_dom_sf"/>
</dbReference>
<dbReference type="KEGG" id="psa:PST_3753"/>
<dbReference type="PANTHER" id="PTHR10037">
    <property type="entry name" value="VOLTAGE-GATED CATION CHANNEL CALCIUM AND SODIUM"/>
    <property type="match status" value="1"/>
</dbReference>
<feature type="transmembrane region" description="Helical" evidence="5">
    <location>
        <begin position="108"/>
        <end position="129"/>
    </location>
</feature>
<dbReference type="PANTHER" id="PTHR10037:SF62">
    <property type="entry name" value="SODIUM CHANNEL PROTEIN 60E"/>
    <property type="match status" value="1"/>
</dbReference>
<evidence type="ECO:0000256" key="3">
    <source>
        <dbReference type="ARBA" id="ARBA00022989"/>
    </source>
</evidence>
<dbReference type="Proteomes" id="UP000000233">
    <property type="component" value="Chromosome"/>
</dbReference>
<dbReference type="Pfam" id="PF00520">
    <property type="entry name" value="Ion_trans"/>
    <property type="match status" value="1"/>
</dbReference>
<dbReference type="SUPFAM" id="SSF81324">
    <property type="entry name" value="Voltage-gated potassium channels"/>
    <property type="match status" value="1"/>
</dbReference>
<evidence type="ECO:0000313" key="7">
    <source>
        <dbReference type="EMBL" id="ABP81376.1"/>
    </source>
</evidence>
<feature type="transmembrane region" description="Helical" evidence="5">
    <location>
        <begin position="141"/>
        <end position="164"/>
    </location>
</feature>
<evidence type="ECO:0000256" key="5">
    <source>
        <dbReference type="SAM" id="Phobius"/>
    </source>
</evidence>
<evidence type="ECO:0000256" key="1">
    <source>
        <dbReference type="ARBA" id="ARBA00004141"/>
    </source>
</evidence>
<keyword evidence="7" id="KW-0813">Transport</keyword>
<keyword evidence="3 5" id="KW-1133">Transmembrane helix</keyword>
<dbReference type="EMBL" id="CP000304">
    <property type="protein sequence ID" value="ABP81376.1"/>
    <property type="molecule type" value="Genomic_DNA"/>
</dbReference>
<comment type="subcellular location">
    <subcellularLocation>
        <location evidence="1">Membrane</location>
        <topology evidence="1">Multi-pass membrane protein</topology>
    </subcellularLocation>
</comment>
<accession>A4VQX5</accession>
<evidence type="ECO:0000259" key="6">
    <source>
        <dbReference type="Pfam" id="PF00520"/>
    </source>
</evidence>
<dbReference type="InterPro" id="IPR005821">
    <property type="entry name" value="Ion_trans_dom"/>
</dbReference>
<keyword evidence="8" id="KW-1185">Reference proteome</keyword>
<feature type="transmembrane region" description="Helical" evidence="5">
    <location>
        <begin position="184"/>
        <end position="217"/>
    </location>
</feature>
<keyword evidence="2 5" id="KW-0812">Transmembrane</keyword>
<name>A4VQX5_STUS1</name>
<proteinExistence type="predicted"/>
<sequence length="334" mass="36566">MRCLQGRRLPVKSGNESVAAGNSRLACATPYSRPPGSACACEAPAGASIDRQVGIMQVAHPETSRSRLGQFIERPAFQRGILLLIVINAAILGMQTSAALVARWGEALVLLDSLILAVFVAEIAARIYVHRAAFFRDPWSLFDFSVVAIALVPASGPFSILRALRVLRVMRMVTMVPSMRRVVGALLSAIPGLGSIAMVLALVFYVSAVIATGLFAADFPEWFGSLGRSVYTLFQVMTLESWSMGIVRPVMEIFPYAWVFFIPFILIATFTMLNLFIAIIVNAMQTVTDADREATQASIEAAREHIETDLHDEVRALRGEIAELKELLRQQPRS</sequence>
<keyword evidence="4 5" id="KW-0472">Membrane</keyword>
<feature type="domain" description="Ion transport" evidence="6">
    <location>
        <begin position="75"/>
        <end position="289"/>
    </location>
</feature>
<dbReference type="GO" id="GO:0001518">
    <property type="term" value="C:voltage-gated sodium channel complex"/>
    <property type="evidence" value="ECO:0007669"/>
    <property type="project" value="TreeGrafter"/>
</dbReference>